<dbReference type="SMART" id="SM00388">
    <property type="entry name" value="HisKA"/>
    <property type="match status" value="1"/>
</dbReference>
<dbReference type="SMART" id="SM00387">
    <property type="entry name" value="HATPase_c"/>
    <property type="match status" value="1"/>
</dbReference>
<dbReference type="PRINTS" id="PR00344">
    <property type="entry name" value="BCTRLSENSOR"/>
</dbReference>
<evidence type="ECO:0000256" key="1">
    <source>
        <dbReference type="ARBA" id="ARBA00000085"/>
    </source>
</evidence>
<dbReference type="InterPro" id="IPR004358">
    <property type="entry name" value="Sig_transdc_His_kin-like_C"/>
</dbReference>
<organism evidence="11 12">
    <name type="scientific">Candidatus Manganitrophus noduliformans</name>
    <dbReference type="NCBI Taxonomy" id="2606439"/>
    <lineage>
        <taxon>Bacteria</taxon>
        <taxon>Pseudomonadati</taxon>
        <taxon>Nitrospirota</taxon>
        <taxon>Nitrospiria</taxon>
        <taxon>Candidatus Troglogloeales</taxon>
        <taxon>Candidatus Manganitrophaceae</taxon>
        <taxon>Candidatus Manganitrophus</taxon>
    </lineage>
</organism>
<dbReference type="SUPFAM" id="SSF52172">
    <property type="entry name" value="CheY-like"/>
    <property type="match status" value="1"/>
</dbReference>
<dbReference type="CDD" id="cd16922">
    <property type="entry name" value="HATPase_EvgS-ArcB-TorS-like"/>
    <property type="match status" value="1"/>
</dbReference>
<evidence type="ECO:0000256" key="5">
    <source>
        <dbReference type="ARBA" id="ARBA00022777"/>
    </source>
</evidence>
<protein>
    <recommendedName>
        <fullName evidence="2">histidine kinase</fullName>
        <ecNumber evidence="2">2.7.13.3</ecNumber>
    </recommendedName>
</protein>
<dbReference type="CDD" id="cd00156">
    <property type="entry name" value="REC"/>
    <property type="match status" value="1"/>
</dbReference>
<keyword evidence="4" id="KW-0808">Transferase</keyword>
<dbReference type="InterPro" id="IPR003594">
    <property type="entry name" value="HATPase_dom"/>
</dbReference>
<dbReference type="Proteomes" id="UP000534783">
    <property type="component" value="Unassembled WGS sequence"/>
</dbReference>
<dbReference type="PANTHER" id="PTHR43711">
    <property type="entry name" value="TWO-COMPONENT HISTIDINE KINASE"/>
    <property type="match status" value="1"/>
</dbReference>
<keyword evidence="8" id="KW-0175">Coiled coil</keyword>
<evidence type="ECO:0000259" key="9">
    <source>
        <dbReference type="PROSITE" id="PS50109"/>
    </source>
</evidence>
<dbReference type="Gene3D" id="3.40.50.2300">
    <property type="match status" value="1"/>
</dbReference>
<dbReference type="SMART" id="SM00448">
    <property type="entry name" value="REC"/>
    <property type="match status" value="1"/>
</dbReference>
<dbReference type="CDD" id="cd00082">
    <property type="entry name" value="HisKA"/>
    <property type="match status" value="1"/>
</dbReference>
<feature type="modified residue" description="4-aspartylphosphate" evidence="7">
    <location>
        <position position="72"/>
    </location>
</feature>
<dbReference type="Gene3D" id="1.10.287.130">
    <property type="match status" value="1"/>
</dbReference>
<dbReference type="InterPro" id="IPR003661">
    <property type="entry name" value="HisK_dim/P_dom"/>
</dbReference>
<keyword evidence="5" id="KW-0418">Kinase</keyword>
<comment type="caution">
    <text evidence="11">The sequence shown here is derived from an EMBL/GenBank/DDBJ whole genome shotgun (WGS) entry which is preliminary data.</text>
</comment>
<dbReference type="InterPro" id="IPR036890">
    <property type="entry name" value="HATPase_C_sf"/>
</dbReference>
<dbReference type="PROSITE" id="PS50110">
    <property type="entry name" value="RESPONSE_REGULATORY"/>
    <property type="match status" value="1"/>
</dbReference>
<proteinExistence type="predicted"/>
<dbReference type="InterPro" id="IPR036097">
    <property type="entry name" value="HisK_dim/P_sf"/>
</dbReference>
<name>A0A7X6IBU9_9BACT</name>
<dbReference type="FunFam" id="3.30.565.10:FF:000010">
    <property type="entry name" value="Sensor histidine kinase RcsC"/>
    <property type="match status" value="1"/>
</dbReference>
<dbReference type="InterPro" id="IPR005467">
    <property type="entry name" value="His_kinase_dom"/>
</dbReference>
<dbReference type="EC" id="2.7.13.3" evidence="2"/>
<dbReference type="GO" id="GO:0000155">
    <property type="term" value="F:phosphorelay sensor kinase activity"/>
    <property type="evidence" value="ECO:0007669"/>
    <property type="project" value="InterPro"/>
</dbReference>
<evidence type="ECO:0000256" key="3">
    <source>
        <dbReference type="ARBA" id="ARBA00022553"/>
    </source>
</evidence>
<keyword evidence="12" id="KW-1185">Reference proteome</keyword>
<dbReference type="Pfam" id="PF00072">
    <property type="entry name" value="Response_reg"/>
    <property type="match status" value="1"/>
</dbReference>
<dbReference type="InterPro" id="IPR011006">
    <property type="entry name" value="CheY-like_superfamily"/>
</dbReference>
<feature type="coiled-coil region" evidence="8">
    <location>
        <begin position="131"/>
        <end position="204"/>
    </location>
</feature>
<evidence type="ECO:0000313" key="11">
    <source>
        <dbReference type="EMBL" id="NKE72023.1"/>
    </source>
</evidence>
<dbReference type="Pfam" id="PF02518">
    <property type="entry name" value="HATPase_c"/>
    <property type="match status" value="1"/>
</dbReference>
<evidence type="ECO:0000256" key="2">
    <source>
        <dbReference type="ARBA" id="ARBA00012438"/>
    </source>
</evidence>
<dbReference type="AlphaFoldDB" id="A0A7X6IBU9"/>
<dbReference type="Gene3D" id="3.30.565.10">
    <property type="entry name" value="Histidine kinase-like ATPase, C-terminal domain"/>
    <property type="match status" value="1"/>
</dbReference>
<dbReference type="PROSITE" id="PS50109">
    <property type="entry name" value="HIS_KIN"/>
    <property type="match status" value="1"/>
</dbReference>
<sequence>MDRTGCRGKAEQHGRRDENLKFLIVDDNPDDRELIIQELKKDYPDAAYSEVFRRRDFDAALAVGGFDMIFTDYRLNWTDGLWVLSQFKAHHPHLPVIMVTDTGNEEIAVKGMKAGLSDYVLKKYLFQLLLTVKETLEKEKLRKEYEAAQKALREAHAQLERRVAERTAELLEANTELQHEVAERIRTEAELKQKTIEAEEANRTKSYFLSSVSHELKTPLNAILGYAQLLMDGTYGPLHEEQRKPLEGILRNVKDQSKLVSNLLDLTQIESKKMVVDIEEVDLRKLVEDVCVVMQPLFEKKSLSIHWNIEALPMVESDPYKIRQILMNLLSNALKFTQTGGVTVSARSRAQNEGIEIVVKDTGIGIPAEEVPTIFNAFHQVDRKTTREFGGVGLGLAIVKEIVSLLKGSVGVESTVGAGTTFTISLPYR</sequence>
<keyword evidence="6" id="KW-0902">Two-component regulatory system</keyword>
<dbReference type="InterPro" id="IPR050736">
    <property type="entry name" value="Sensor_HK_Regulatory"/>
</dbReference>
<evidence type="ECO:0000256" key="6">
    <source>
        <dbReference type="ARBA" id="ARBA00023012"/>
    </source>
</evidence>
<evidence type="ECO:0000259" key="10">
    <source>
        <dbReference type="PROSITE" id="PS50110"/>
    </source>
</evidence>
<evidence type="ECO:0000313" key="12">
    <source>
        <dbReference type="Proteomes" id="UP000534783"/>
    </source>
</evidence>
<evidence type="ECO:0000256" key="7">
    <source>
        <dbReference type="PROSITE-ProRule" id="PRU00169"/>
    </source>
</evidence>
<accession>A0A7X6IBU9</accession>
<dbReference type="Pfam" id="PF00512">
    <property type="entry name" value="HisKA"/>
    <property type="match status" value="1"/>
</dbReference>
<evidence type="ECO:0000256" key="8">
    <source>
        <dbReference type="SAM" id="Coils"/>
    </source>
</evidence>
<dbReference type="SUPFAM" id="SSF47384">
    <property type="entry name" value="Homodimeric domain of signal transducing histidine kinase"/>
    <property type="match status" value="1"/>
</dbReference>
<gene>
    <name evidence="11" type="ORF">MNODULE_14840</name>
</gene>
<dbReference type="EMBL" id="VTOW01000003">
    <property type="protein sequence ID" value="NKE72023.1"/>
    <property type="molecule type" value="Genomic_DNA"/>
</dbReference>
<feature type="domain" description="Histidine kinase" evidence="9">
    <location>
        <begin position="211"/>
        <end position="429"/>
    </location>
</feature>
<dbReference type="InterPro" id="IPR001789">
    <property type="entry name" value="Sig_transdc_resp-reg_receiver"/>
</dbReference>
<dbReference type="SUPFAM" id="SSF55874">
    <property type="entry name" value="ATPase domain of HSP90 chaperone/DNA topoisomerase II/histidine kinase"/>
    <property type="match status" value="1"/>
</dbReference>
<comment type="catalytic activity">
    <reaction evidence="1">
        <text>ATP + protein L-histidine = ADP + protein N-phospho-L-histidine.</text>
        <dbReference type="EC" id="2.7.13.3"/>
    </reaction>
</comment>
<dbReference type="PANTHER" id="PTHR43711:SF26">
    <property type="entry name" value="SENSOR HISTIDINE KINASE RCSC"/>
    <property type="match status" value="1"/>
</dbReference>
<keyword evidence="3 7" id="KW-0597">Phosphoprotein</keyword>
<evidence type="ECO:0000256" key="4">
    <source>
        <dbReference type="ARBA" id="ARBA00022679"/>
    </source>
</evidence>
<reference evidence="11 12" key="1">
    <citation type="journal article" date="2020" name="Nature">
        <title>Bacterial chemolithoautotrophy via manganese oxidation.</title>
        <authorList>
            <person name="Yu H."/>
            <person name="Leadbetter J.R."/>
        </authorList>
    </citation>
    <scope>NUCLEOTIDE SEQUENCE [LARGE SCALE GENOMIC DNA]</scope>
    <source>
        <strain evidence="11 12">Mn-1</strain>
    </source>
</reference>
<feature type="domain" description="Response regulatory" evidence="10">
    <location>
        <begin position="21"/>
        <end position="137"/>
    </location>
</feature>